<feature type="region of interest" description="Disordered" evidence="1">
    <location>
        <begin position="1"/>
        <end position="109"/>
    </location>
</feature>
<dbReference type="RefSeq" id="WP_272091079.1">
    <property type="nucleotide sequence ID" value="NZ_JAQNDL010000003.1"/>
</dbReference>
<evidence type="ECO:0000313" key="3">
    <source>
        <dbReference type="Proteomes" id="UP001221686"/>
    </source>
</evidence>
<dbReference type="Proteomes" id="UP001221686">
    <property type="component" value="Unassembled WGS sequence"/>
</dbReference>
<dbReference type="EMBL" id="JAQNDL010000003">
    <property type="protein sequence ID" value="MDC0722552.1"/>
    <property type="molecule type" value="Genomic_DNA"/>
</dbReference>
<organism evidence="2 3">
    <name type="scientific">Nannocystis bainbridge</name>
    <dbReference type="NCBI Taxonomy" id="2995303"/>
    <lineage>
        <taxon>Bacteria</taxon>
        <taxon>Pseudomonadati</taxon>
        <taxon>Myxococcota</taxon>
        <taxon>Polyangia</taxon>
        <taxon>Nannocystales</taxon>
        <taxon>Nannocystaceae</taxon>
        <taxon>Nannocystis</taxon>
    </lineage>
</organism>
<reference evidence="2 3" key="1">
    <citation type="submission" date="2022-11" db="EMBL/GenBank/DDBJ databases">
        <title>Minimal conservation of predation-associated metabolite biosynthetic gene clusters underscores biosynthetic potential of Myxococcota including descriptions for ten novel species: Archangium lansinium sp. nov., Myxococcus landrumus sp. nov., Nannocystis bai.</title>
        <authorList>
            <person name="Ahearne A."/>
            <person name="Stevens C."/>
            <person name="Dowd S."/>
        </authorList>
    </citation>
    <scope>NUCLEOTIDE SEQUENCE [LARGE SCALE GENOMIC DNA]</scope>
    <source>
        <strain evidence="2 3">BB15-2</strain>
    </source>
</reference>
<protein>
    <submittedName>
        <fullName evidence="2">Uncharacterized protein</fullName>
    </submittedName>
</protein>
<evidence type="ECO:0000256" key="1">
    <source>
        <dbReference type="SAM" id="MobiDB-lite"/>
    </source>
</evidence>
<feature type="compositionally biased region" description="Low complexity" evidence="1">
    <location>
        <begin position="57"/>
        <end position="86"/>
    </location>
</feature>
<feature type="compositionally biased region" description="Polar residues" evidence="1">
    <location>
        <begin position="15"/>
        <end position="46"/>
    </location>
</feature>
<accession>A0ABT5ECG6</accession>
<proteinExistence type="predicted"/>
<comment type="caution">
    <text evidence="2">The sequence shown here is derived from an EMBL/GenBank/DDBJ whole genome shotgun (WGS) entry which is preliminary data.</text>
</comment>
<evidence type="ECO:0000313" key="2">
    <source>
        <dbReference type="EMBL" id="MDC0722552.1"/>
    </source>
</evidence>
<gene>
    <name evidence="2" type="ORF">POL25_37030</name>
</gene>
<name>A0ABT5ECG6_9BACT</name>
<keyword evidence="3" id="KW-1185">Reference proteome</keyword>
<sequence length="244" mass="24489">MCFAGACEPAGGNSQGHSSQPPGDDTSSSGGTDPTEGATGSATKATADSIDPGTTGDEPSSTTSVTTTGVDETTDRPSTSDWPSSDSDTESDSGSFITSDTSDDSGSFIEPPEDACDGCGANQVCIVVDDIPQCTAKCDPLIKAFCGADNVCVPVEDQFACAPDASGNTGKVGDGCIYGNGCDPGNICLSGPYVAGCNGQACCSPFCDTDLADPCVQYQMQCVAWYEMGLAPAGLEDVGVCIIP</sequence>